<accession>E3H9Z5</accession>
<reference evidence="2 3" key="1">
    <citation type="journal article" date="2010" name="Stand. Genomic Sci.">
        <title>Complete genome sequence of Ilyobacter polytropus type strain (CuHbu1).</title>
        <authorList>
            <person name="Sikorski J."/>
            <person name="Chertkov O."/>
            <person name="Lapidus A."/>
            <person name="Nolan M."/>
            <person name="Lucas S."/>
            <person name="Del Rio T.G."/>
            <person name="Tice H."/>
            <person name="Cheng J.F."/>
            <person name="Tapia R."/>
            <person name="Han C."/>
            <person name="Goodwin L."/>
            <person name="Pitluck S."/>
            <person name="Liolios K."/>
            <person name="Ivanova N."/>
            <person name="Mavromatis K."/>
            <person name="Mikhailova N."/>
            <person name="Pati A."/>
            <person name="Chen A."/>
            <person name="Palaniappan K."/>
            <person name="Land M."/>
            <person name="Hauser L."/>
            <person name="Chang Y.J."/>
            <person name="Jeffries C.D."/>
            <person name="Brambilla E."/>
            <person name="Yasawong M."/>
            <person name="Rohde M."/>
            <person name="Pukall R."/>
            <person name="Spring S."/>
            <person name="Goker M."/>
            <person name="Woyke T."/>
            <person name="Bristow J."/>
            <person name="Eisen J.A."/>
            <person name="Markowitz V."/>
            <person name="Hugenholtz P."/>
            <person name="Kyrpides N.C."/>
            <person name="Klenk H.P."/>
        </authorList>
    </citation>
    <scope>NUCLEOTIDE SEQUENCE [LARGE SCALE GENOMIC DNA]</scope>
    <source>
        <strain evidence="3">ATCC 51220 / DSM 2926 / LMG 16218 / CuHBu1</strain>
    </source>
</reference>
<dbReference type="HOGENOM" id="CLU_2508257_0_0_0"/>
<evidence type="ECO:0000313" key="2">
    <source>
        <dbReference type="EMBL" id="ADO83123.1"/>
    </source>
</evidence>
<dbReference type="AlphaFoldDB" id="E3H9Z5"/>
<proteinExistence type="predicted"/>
<dbReference type="STRING" id="572544.Ilyop_1343"/>
<dbReference type="RefSeq" id="WP_013387790.1">
    <property type="nucleotide sequence ID" value="NC_014632.1"/>
</dbReference>
<gene>
    <name evidence="2" type="ordered locus">Ilyop_1343</name>
</gene>
<keyword evidence="3" id="KW-1185">Reference proteome</keyword>
<keyword evidence="1" id="KW-1133">Transmembrane helix</keyword>
<name>E3H9Z5_ILYPC</name>
<evidence type="ECO:0000313" key="3">
    <source>
        <dbReference type="Proteomes" id="UP000006875"/>
    </source>
</evidence>
<keyword evidence="1" id="KW-0812">Transmembrane</keyword>
<dbReference type="OrthoDB" id="92847at2"/>
<dbReference type="Proteomes" id="UP000006875">
    <property type="component" value="Chromosome"/>
</dbReference>
<protein>
    <submittedName>
        <fullName evidence="2">Uncharacterized protein</fullName>
    </submittedName>
</protein>
<dbReference type="EMBL" id="CP002281">
    <property type="protein sequence ID" value="ADO83123.1"/>
    <property type="molecule type" value="Genomic_DNA"/>
</dbReference>
<dbReference type="KEGG" id="ipo:Ilyop_1343"/>
<keyword evidence="1" id="KW-0472">Membrane</keyword>
<evidence type="ECO:0000256" key="1">
    <source>
        <dbReference type="SAM" id="Phobius"/>
    </source>
</evidence>
<feature type="transmembrane region" description="Helical" evidence="1">
    <location>
        <begin position="55"/>
        <end position="75"/>
    </location>
</feature>
<feature type="transmembrane region" description="Helical" evidence="1">
    <location>
        <begin position="5"/>
        <end position="25"/>
    </location>
</feature>
<organism evidence="2 3">
    <name type="scientific">Ilyobacter polytropus (strain ATCC 51220 / DSM 2926 / LMG 16218 / CuHBu1)</name>
    <dbReference type="NCBI Taxonomy" id="572544"/>
    <lineage>
        <taxon>Bacteria</taxon>
        <taxon>Fusobacteriati</taxon>
        <taxon>Fusobacteriota</taxon>
        <taxon>Fusobacteriia</taxon>
        <taxon>Fusobacteriales</taxon>
        <taxon>Fusobacteriaceae</taxon>
        <taxon>Ilyobacter</taxon>
    </lineage>
</organism>
<sequence>MATIIILLVVSLFIIVLYIAALLIFTPYEDDDKYLLKIMEFGFRFHDRAVEKQGIFKSVEESMAIFMILLSYNILKDRKFVDRKK</sequence>